<keyword evidence="1" id="KW-0732">Signal</keyword>
<accession>A0A5C3KNI1</accession>
<gene>
    <name evidence="2" type="ORF">FA15DRAFT_62739</name>
</gene>
<organism evidence="2 3">
    <name type="scientific">Coprinopsis marcescibilis</name>
    <name type="common">Agaric fungus</name>
    <name type="synonym">Psathyrella marcescibilis</name>
    <dbReference type="NCBI Taxonomy" id="230819"/>
    <lineage>
        <taxon>Eukaryota</taxon>
        <taxon>Fungi</taxon>
        <taxon>Dikarya</taxon>
        <taxon>Basidiomycota</taxon>
        <taxon>Agaricomycotina</taxon>
        <taxon>Agaricomycetes</taxon>
        <taxon>Agaricomycetidae</taxon>
        <taxon>Agaricales</taxon>
        <taxon>Agaricineae</taxon>
        <taxon>Psathyrellaceae</taxon>
        <taxon>Coprinopsis</taxon>
    </lineage>
</organism>
<dbReference type="AlphaFoldDB" id="A0A5C3KNI1"/>
<feature type="chain" id="PRO_5022864139" description="Secreted protein" evidence="1">
    <location>
        <begin position="22"/>
        <end position="113"/>
    </location>
</feature>
<reference evidence="2 3" key="1">
    <citation type="journal article" date="2019" name="Nat. Ecol. Evol.">
        <title>Megaphylogeny resolves global patterns of mushroom evolution.</title>
        <authorList>
            <person name="Varga T."/>
            <person name="Krizsan K."/>
            <person name="Foldi C."/>
            <person name="Dima B."/>
            <person name="Sanchez-Garcia M."/>
            <person name="Sanchez-Ramirez S."/>
            <person name="Szollosi G.J."/>
            <person name="Szarkandi J.G."/>
            <person name="Papp V."/>
            <person name="Albert L."/>
            <person name="Andreopoulos W."/>
            <person name="Angelini C."/>
            <person name="Antonin V."/>
            <person name="Barry K.W."/>
            <person name="Bougher N.L."/>
            <person name="Buchanan P."/>
            <person name="Buyck B."/>
            <person name="Bense V."/>
            <person name="Catcheside P."/>
            <person name="Chovatia M."/>
            <person name="Cooper J."/>
            <person name="Damon W."/>
            <person name="Desjardin D."/>
            <person name="Finy P."/>
            <person name="Geml J."/>
            <person name="Haridas S."/>
            <person name="Hughes K."/>
            <person name="Justo A."/>
            <person name="Karasinski D."/>
            <person name="Kautmanova I."/>
            <person name="Kiss B."/>
            <person name="Kocsube S."/>
            <person name="Kotiranta H."/>
            <person name="LaButti K.M."/>
            <person name="Lechner B.E."/>
            <person name="Liimatainen K."/>
            <person name="Lipzen A."/>
            <person name="Lukacs Z."/>
            <person name="Mihaltcheva S."/>
            <person name="Morgado L.N."/>
            <person name="Niskanen T."/>
            <person name="Noordeloos M.E."/>
            <person name="Ohm R.A."/>
            <person name="Ortiz-Santana B."/>
            <person name="Ovrebo C."/>
            <person name="Racz N."/>
            <person name="Riley R."/>
            <person name="Savchenko A."/>
            <person name="Shiryaev A."/>
            <person name="Soop K."/>
            <person name="Spirin V."/>
            <person name="Szebenyi C."/>
            <person name="Tomsovsky M."/>
            <person name="Tulloss R.E."/>
            <person name="Uehling J."/>
            <person name="Grigoriev I.V."/>
            <person name="Vagvolgyi C."/>
            <person name="Papp T."/>
            <person name="Martin F.M."/>
            <person name="Miettinen O."/>
            <person name="Hibbett D.S."/>
            <person name="Nagy L.G."/>
        </authorList>
    </citation>
    <scope>NUCLEOTIDE SEQUENCE [LARGE SCALE GENOMIC DNA]</scope>
    <source>
        <strain evidence="2 3">CBS 121175</strain>
    </source>
</reference>
<evidence type="ECO:0000256" key="1">
    <source>
        <dbReference type="SAM" id="SignalP"/>
    </source>
</evidence>
<dbReference type="EMBL" id="ML210255">
    <property type="protein sequence ID" value="TFK21904.1"/>
    <property type="molecule type" value="Genomic_DNA"/>
</dbReference>
<feature type="signal peptide" evidence="1">
    <location>
        <begin position="1"/>
        <end position="21"/>
    </location>
</feature>
<evidence type="ECO:0000313" key="2">
    <source>
        <dbReference type="EMBL" id="TFK21904.1"/>
    </source>
</evidence>
<keyword evidence="3" id="KW-1185">Reference proteome</keyword>
<evidence type="ECO:0000313" key="3">
    <source>
        <dbReference type="Proteomes" id="UP000307440"/>
    </source>
</evidence>
<sequence length="113" mass="13061">MRINFICLLVLFFRLDISAPALTIAELSVHSFSFQTLGVFLPSFPAYNAPFVNLSTRRLVHSFTNPSRHSLFCTLLHHGLRLDVPIRSLWLRACIVPDRKNSSFMFTHYPFIH</sequence>
<protein>
    <recommendedName>
        <fullName evidence="4">Secreted protein</fullName>
    </recommendedName>
</protein>
<evidence type="ECO:0008006" key="4">
    <source>
        <dbReference type="Google" id="ProtNLM"/>
    </source>
</evidence>
<name>A0A5C3KNI1_COPMA</name>
<dbReference type="Proteomes" id="UP000307440">
    <property type="component" value="Unassembled WGS sequence"/>
</dbReference>
<proteinExistence type="predicted"/>